<proteinExistence type="predicted"/>
<feature type="region of interest" description="Disordered" evidence="1">
    <location>
        <begin position="1"/>
        <end position="28"/>
    </location>
</feature>
<dbReference type="AlphaFoldDB" id="A0A2P2LXP0"/>
<organism evidence="2">
    <name type="scientific">Rhizophora mucronata</name>
    <name type="common">Asiatic mangrove</name>
    <dbReference type="NCBI Taxonomy" id="61149"/>
    <lineage>
        <taxon>Eukaryota</taxon>
        <taxon>Viridiplantae</taxon>
        <taxon>Streptophyta</taxon>
        <taxon>Embryophyta</taxon>
        <taxon>Tracheophyta</taxon>
        <taxon>Spermatophyta</taxon>
        <taxon>Magnoliopsida</taxon>
        <taxon>eudicotyledons</taxon>
        <taxon>Gunneridae</taxon>
        <taxon>Pentapetalae</taxon>
        <taxon>rosids</taxon>
        <taxon>fabids</taxon>
        <taxon>Malpighiales</taxon>
        <taxon>Rhizophoraceae</taxon>
        <taxon>Rhizophora</taxon>
    </lineage>
</organism>
<protein>
    <submittedName>
        <fullName evidence="2">Uncharacterized protein MANES_03G129100</fullName>
    </submittedName>
</protein>
<dbReference type="PANTHER" id="PTHR33647">
    <property type="entry name" value="OS01G0793900 PROTEIN"/>
    <property type="match status" value="1"/>
</dbReference>
<accession>A0A2P2LXP0</accession>
<name>A0A2P2LXP0_RHIMU</name>
<sequence>MNMDEEKLHGRNKGGLSLASSATEPSTEVKIKITKKQLEALLGSADMTGLPVQHVLARLMNVSDRFEEHQRSWRPTLQSIPE</sequence>
<evidence type="ECO:0000313" key="2">
    <source>
        <dbReference type="EMBL" id="MBX22739.1"/>
    </source>
</evidence>
<dbReference type="PANTHER" id="PTHR33647:SF5">
    <property type="entry name" value="OS01G0793900 PROTEIN"/>
    <property type="match status" value="1"/>
</dbReference>
<reference evidence="2" key="1">
    <citation type="submission" date="2018-02" db="EMBL/GenBank/DDBJ databases">
        <title>Rhizophora mucronata_Transcriptome.</title>
        <authorList>
            <person name="Meera S.P."/>
            <person name="Sreeshan A."/>
            <person name="Augustine A."/>
        </authorList>
    </citation>
    <scope>NUCLEOTIDE SEQUENCE</scope>
    <source>
        <tissue evidence="2">Leaf</tissue>
    </source>
</reference>
<evidence type="ECO:0000256" key="1">
    <source>
        <dbReference type="SAM" id="MobiDB-lite"/>
    </source>
</evidence>
<dbReference type="EMBL" id="GGEC01042255">
    <property type="protein sequence ID" value="MBX22739.1"/>
    <property type="molecule type" value="Transcribed_RNA"/>
</dbReference>